<keyword evidence="3" id="KW-0732">Signal</keyword>
<feature type="region of interest" description="Disordered" evidence="1">
    <location>
        <begin position="32"/>
        <end position="56"/>
    </location>
</feature>
<feature type="transmembrane region" description="Helical" evidence="2">
    <location>
        <begin position="392"/>
        <end position="413"/>
    </location>
</feature>
<dbReference type="GO" id="GO:0004553">
    <property type="term" value="F:hydrolase activity, hydrolyzing O-glycosyl compounds"/>
    <property type="evidence" value="ECO:0007669"/>
    <property type="project" value="InterPro"/>
</dbReference>
<dbReference type="PANTHER" id="PTHR10963">
    <property type="entry name" value="GLYCOSYL HYDROLASE-RELATED"/>
    <property type="match status" value="1"/>
</dbReference>
<feature type="compositionally biased region" description="Low complexity" evidence="1">
    <location>
        <begin position="32"/>
        <end position="45"/>
    </location>
</feature>
<dbReference type="InterPro" id="IPR050546">
    <property type="entry name" value="Glycosyl_Hydrlase_16"/>
</dbReference>
<dbReference type="InterPro" id="IPR013320">
    <property type="entry name" value="ConA-like_dom_sf"/>
</dbReference>
<evidence type="ECO:0000313" key="5">
    <source>
        <dbReference type="EMBL" id="ODN75489.1"/>
    </source>
</evidence>
<evidence type="ECO:0000256" key="1">
    <source>
        <dbReference type="SAM" id="MobiDB-lite"/>
    </source>
</evidence>
<evidence type="ECO:0000259" key="4">
    <source>
        <dbReference type="PROSITE" id="PS51762"/>
    </source>
</evidence>
<keyword evidence="6" id="KW-1185">Reference proteome</keyword>
<protein>
    <recommendedName>
        <fullName evidence="4">GH16 domain-containing protein</fullName>
    </recommendedName>
</protein>
<evidence type="ECO:0000256" key="3">
    <source>
        <dbReference type="SAM" id="SignalP"/>
    </source>
</evidence>
<organism evidence="5 6">
    <name type="scientific">Cryptococcus amylolentus CBS 6039</name>
    <dbReference type="NCBI Taxonomy" id="1295533"/>
    <lineage>
        <taxon>Eukaryota</taxon>
        <taxon>Fungi</taxon>
        <taxon>Dikarya</taxon>
        <taxon>Basidiomycota</taxon>
        <taxon>Agaricomycotina</taxon>
        <taxon>Tremellomycetes</taxon>
        <taxon>Tremellales</taxon>
        <taxon>Cryptococcaceae</taxon>
        <taxon>Cryptococcus</taxon>
    </lineage>
</organism>
<dbReference type="Proteomes" id="UP000094065">
    <property type="component" value="Unassembled WGS sequence"/>
</dbReference>
<proteinExistence type="predicted"/>
<dbReference type="EMBL" id="AWGJ01000010">
    <property type="protein sequence ID" value="ODN75489.1"/>
    <property type="molecule type" value="Genomic_DNA"/>
</dbReference>
<gene>
    <name evidence="5" type="ORF">L202_06620</name>
</gene>
<dbReference type="Gene3D" id="2.60.120.200">
    <property type="match status" value="1"/>
</dbReference>
<keyword evidence="2" id="KW-0812">Transmembrane</keyword>
<dbReference type="OrthoDB" id="192832at2759"/>
<dbReference type="GeneID" id="30157929"/>
<comment type="caution">
    <text evidence="5">The sequence shown here is derived from an EMBL/GenBank/DDBJ whole genome shotgun (WGS) entry which is preliminary data.</text>
</comment>
<dbReference type="STRING" id="1295533.A0A1E3HGM3"/>
<feature type="signal peptide" evidence="3">
    <location>
        <begin position="1"/>
        <end position="23"/>
    </location>
</feature>
<dbReference type="SUPFAM" id="SSF49899">
    <property type="entry name" value="Concanavalin A-like lectins/glucanases"/>
    <property type="match status" value="1"/>
</dbReference>
<dbReference type="Pfam" id="PF26113">
    <property type="entry name" value="GH16_XgeA"/>
    <property type="match status" value="1"/>
</dbReference>
<keyword evidence="2" id="KW-0472">Membrane</keyword>
<dbReference type="CDD" id="cd02181">
    <property type="entry name" value="GH16_fungal_Lam16A_glucanase"/>
    <property type="match status" value="1"/>
</dbReference>
<dbReference type="RefSeq" id="XP_018991139.1">
    <property type="nucleotide sequence ID" value="XM_019141164.1"/>
</dbReference>
<dbReference type="AlphaFoldDB" id="A0A1E3HGM3"/>
<name>A0A1E3HGM3_9TREE</name>
<evidence type="ECO:0000256" key="2">
    <source>
        <dbReference type="SAM" id="Phobius"/>
    </source>
</evidence>
<dbReference type="PANTHER" id="PTHR10963:SF24">
    <property type="entry name" value="GLYCOSIDASE C21B10.07-RELATED"/>
    <property type="match status" value="1"/>
</dbReference>
<accession>A0A1E3HGM3</accession>
<reference evidence="5 6" key="1">
    <citation type="submission" date="2016-06" db="EMBL/GenBank/DDBJ databases">
        <title>Evolution of pathogenesis and genome organization in the Tremellales.</title>
        <authorList>
            <person name="Cuomo C."/>
            <person name="Litvintseva A."/>
            <person name="Heitman J."/>
            <person name="Chen Y."/>
            <person name="Sun S."/>
            <person name="Springer D."/>
            <person name="Dromer F."/>
            <person name="Young S."/>
            <person name="Zeng Q."/>
            <person name="Chapman S."/>
            <person name="Gujja S."/>
            <person name="Saif S."/>
            <person name="Birren B."/>
        </authorList>
    </citation>
    <scope>NUCLEOTIDE SEQUENCE [LARGE SCALE GENOMIC DNA]</scope>
    <source>
        <strain evidence="5 6">CBS 6039</strain>
    </source>
</reference>
<dbReference type="PROSITE" id="PS51762">
    <property type="entry name" value="GH16_2"/>
    <property type="match status" value="1"/>
</dbReference>
<keyword evidence="2" id="KW-1133">Transmembrane helix</keyword>
<feature type="chain" id="PRO_5009129194" description="GH16 domain-containing protein" evidence="3">
    <location>
        <begin position="24"/>
        <end position="417"/>
    </location>
</feature>
<dbReference type="InterPro" id="IPR000757">
    <property type="entry name" value="Beta-glucanase-like"/>
</dbReference>
<evidence type="ECO:0000313" key="6">
    <source>
        <dbReference type="Proteomes" id="UP000094065"/>
    </source>
</evidence>
<sequence>MRLLTHYLWGATLVAGFGGHVLAQEAPSGDLPATSSVVSSSHAVRPAPPSTGEPDGLKRVMYSQKELLSWTRHERRALEWEEQIAYEGQTFFDGWNWFAEDDPSNGLVSYVDRSKAFSDGLAFWTEDGVPGIQTEHWSTTDVGAHRNSVRITTKSLFEGELFIIDMALMPWGCGVWPAFWTLGADGAWPETGEIDIIEGVQANTNNQMSIHSMPGCAINSSTEDLYTGYMGVEAAVPSFPIGMPFNEAGGGVFAMLWDNDGIRMWNWARAQIPSDINNNTPSPSTWDLPVATWDASICDLSSFFKAQILTLNIDICGDWIDNTWDQFFYCPGTCPEYVSNPSNLNNTVMLLNYVKVYQQAGAVVTTRQAESNSNLTGAGGPVGRTSGANSNVGWMGVGAGWLGAMLGLGFMVARLSI</sequence>
<dbReference type="GO" id="GO:0009251">
    <property type="term" value="P:glucan catabolic process"/>
    <property type="evidence" value="ECO:0007669"/>
    <property type="project" value="TreeGrafter"/>
</dbReference>
<feature type="domain" description="GH16" evidence="4">
    <location>
        <begin position="78"/>
        <end position="362"/>
    </location>
</feature>